<dbReference type="Proteomes" id="UP000604765">
    <property type="component" value="Unassembled WGS sequence"/>
</dbReference>
<reference evidence="1 2" key="1">
    <citation type="journal article" date="2021" name="Int. J. Syst. Evol. Microbiol.">
        <title>Lentilactobacillus fungorum sp. nov., isolated from spent mushroom substrates.</title>
        <authorList>
            <person name="Tohno M."/>
            <person name="Tanizawa Y."/>
            <person name="Kojima Y."/>
            <person name="Sakamoto M."/>
            <person name="Ohkuma M."/>
            <person name="Kobayashi H."/>
        </authorList>
    </citation>
    <scope>NUCLEOTIDE SEQUENCE [LARGE SCALE GENOMIC DNA]</scope>
    <source>
        <strain evidence="1 2">YK48G</strain>
    </source>
</reference>
<gene>
    <name evidence="1" type="ORF">YK48G_22470</name>
</gene>
<keyword evidence="2" id="KW-1185">Reference proteome</keyword>
<evidence type="ECO:0000313" key="1">
    <source>
        <dbReference type="EMBL" id="GHP14822.1"/>
    </source>
</evidence>
<evidence type="ECO:0000313" key="2">
    <source>
        <dbReference type="Proteomes" id="UP000604765"/>
    </source>
</evidence>
<sequence length="81" mass="9193">MNKNRSSLDPFPTTLRKPVPPALTLTKKITSNEQNLLTTDDFLLDFRVNPGLITLYLNTSHLLARMLELLTMNRNGLLRIG</sequence>
<proteinExistence type="predicted"/>
<organism evidence="1 2">
    <name type="scientific">Lentilactobacillus fungorum</name>
    <dbReference type="NCBI Taxonomy" id="2201250"/>
    <lineage>
        <taxon>Bacteria</taxon>
        <taxon>Bacillati</taxon>
        <taxon>Bacillota</taxon>
        <taxon>Bacilli</taxon>
        <taxon>Lactobacillales</taxon>
        <taxon>Lactobacillaceae</taxon>
        <taxon>Lentilactobacillus</taxon>
    </lineage>
</organism>
<dbReference type="EMBL" id="BNJR01000017">
    <property type="protein sequence ID" value="GHP14822.1"/>
    <property type="molecule type" value="Genomic_DNA"/>
</dbReference>
<name>A0ABQ3W353_9LACO</name>
<comment type="caution">
    <text evidence="1">The sequence shown here is derived from an EMBL/GenBank/DDBJ whole genome shotgun (WGS) entry which is preliminary data.</text>
</comment>
<accession>A0ABQ3W353</accession>
<protein>
    <submittedName>
        <fullName evidence="1">Uncharacterized protein</fullName>
    </submittedName>
</protein>